<evidence type="ECO:0000256" key="1">
    <source>
        <dbReference type="SAM" id="SignalP"/>
    </source>
</evidence>
<dbReference type="RefSeq" id="WP_189445476.1">
    <property type="nucleotide sequence ID" value="NZ_BMZI01000006.1"/>
</dbReference>
<dbReference type="InterPro" id="IPR050902">
    <property type="entry name" value="ABC_Transporter_SBP"/>
</dbReference>
<gene>
    <name evidence="3" type="ORF">GCM10009038_29510</name>
</gene>
<evidence type="ECO:0000313" key="3">
    <source>
        <dbReference type="EMBL" id="GHB28698.1"/>
    </source>
</evidence>
<feature type="signal peptide" evidence="1">
    <location>
        <begin position="1"/>
        <end position="29"/>
    </location>
</feature>
<evidence type="ECO:0000259" key="2">
    <source>
        <dbReference type="PROSITE" id="PS50983"/>
    </source>
</evidence>
<keyword evidence="4" id="KW-1185">Reference proteome</keyword>
<organism evidence="3 4">
    <name type="scientific">Salinicola rhizosphaerae</name>
    <dbReference type="NCBI Taxonomy" id="1443141"/>
    <lineage>
        <taxon>Bacteria</taxon>
        <taxon>Pseudomonadati</taxon>
        <taxon>Pseudomonadota</taxon>
        <taxon>Gammaproteobacteria</taxon>
        <taxon>Oceanospirillales</taxon>
        <taxon>Halomonadaceae</taxon>
        <taxon>Salinicola</taxon>
    </lineage>
</organism>
<keyword evidence="1" id="KW-0732">Signal</keyword>
<dbReference type="InterPro" id="IPR002491">
    <property type="entry name" value="ABC_transptr_periplasmic_BD"/>
</dbReference>
<dbReference type="PANTHER" id="PTHR30535:SF34">
    <property type="entry name" value="MOLYBDATE-BINDING PROTEIN MOLA"/>
    <property type="match status" value="1"/>
</dbReference>
<proteinExistence type="predicted"/>
<dbReference type="SUPFAM" id="SSF53807">
    <property type="entry name" value="Helical backbone' metal receptor"/>
    <property type="match status" value="1"/>
</dbReference>
<comment type="caution">
    <text evidence="3">The sequence shown here is derived from an EMBL/GenBank/DDBJ whole genome shotgun (WGS) entry which is preliminary data.</text>
</comment>
<protein>
    <submittedName>
        <fullName evidence="3">Iron ABC transporter substrate-binding protein</fullName>
    </submittedName>
</protein>
<dbReference type="PROSITE" id="PS50983">
    <property type="entry name" value="FE_B12_PBP"/>
    <property type="match status" value="1"/>
</dbReference>
<name>A0ABQ3E7B1_9GAMM</name>
<dbReference type="EMBL" id="BMZI01000006">
    <property type="protein sequence ID" value="GHB28698.1"/>
    <property type="molecule type" value="Genomic_DNA"/>
</dbReference>
<evidence type="ECO:0000313" key="4">
    <source>
        <dbReference type="Proteomes" id="UP000646745"/>
    </source>
</evidence>
<feature type="chain" id="PRO_5047246292" evidence="1">
    <location>
        <begin position="30"/>
        <end position="371"/>
    </location>
</feature>
<reference evidence="4" key="1">
    <citation type="journal article" date="2019" name="Int. J. Syst. Evol. Microbiol.">
        <title>The Global Catalogue of Microorganisms (GCM) 10K type strain sequencing project: providing services to taxonomists for standard genome sequencing and annotation.</title>
        <authorList>
            <consortium name="The Broad Institute Genomics Platform"/>
            <consortium name="The Broad Institute Genome Sequencing Center for Infectious Disease"/>
            <person name="Wu L."/>
            <person name="Ma J."/>
        </authorList>
    </citation>
    <scope>NUCLEOTIDE SEQUENCE [LARGE SCALE GENOMIC DNA]</scope>
    <source>
        <strain evidence="4">KCTC 32998</strain>
    </source>
</reference>
<dbReference type="PANTHER" id="PTHR30535">
    <property type="entry name" value="VITAMIN B12-BINDING PROTEIN"/>
    <property type="match status" value="1"/>
</dbReference>
<dbReference type="Pfam" id="PF01497">
    <property type="entry name" value="Peripla_BP_2"/>
    <property type="match status" value="1"/>
</dbReference>
<sequence>MIEVLRRLAGLGAGVALVAMLLMPQASQAAEVVDLRGRTVTVPDHVDKLSIDDGRYLIALSLISSDPVDLLAAWPRDINRLGEASWQRYRKAFPRLDSLPRVASSADDFDTEAVLAAAPDVAVVSLGRGPTDTQIAQLQAAGIAVVFIDFFTDPFAHQAQSLKLLGQLTGHQQQAQAYLDFRREHLDRISSRLDDQTPAPSVFLEAHAGMTNDCCFAVGKGGIGQYLDFVGSHNIGADVLDRPSGKLNLEYVISRDPDVYIATGGPDLKGANGLVLGGGVDADTSRDSLERITQRPGIAELTAVKEGNVHGLAHQLLNSPLDIVAIEAFAHWIHPDLFADIDPAATLETINRRFLAVPYEGTGWVDLDNSH</sequence>
<accession>A0ABQ3E7B1</accession>
<feature type="domain" description="Fe/B12 periplasmic-binding" evidence="2">
    <location>
        <begin position="56"/>
        <end position="341"/>
    </location>
</feature>
<dbReference type="Gene3D" id="3.40.50.1980">
    <property type="entry name" value="Nitrogenase molybdenum iron protein domain"/>
    <property type="match status" value="2"/>
</dbReference>
<dbReference type="Proteomes" id="UP000646745">
    <property type="component" value="Unassembled WGS sequence"/>
</dbReference>